<comment type="caution">
    <text evidence="1">The sequence shown here is derived from an EMBL/GenBank/DDBJ whole genome shotgun (WGS) entry which is preliminary data.</text>
</comment>
<proteinExistence type="predicted"/>
<dbReference type="Proteomes" id="UP001187192">
    <property type="component" value="Unassembled WGS sequence"/>
</dbReference>
<keyword evidence="2" id="KW-1185">Reference proteome</keyword>
<evidence type="ECO:0000313" key="1">
    <source>
        <dbReference type="EMBL" id="GMN75305.1"/>
    </source>
</evidence>
<name>A0AA88JI75_FICCA</name>
<gene>
    <name evidence="1" type="ORF">TIFTF001_056761</name>
</gene>
<sequence length="63" mass="7151">MDPTIEGKRRATIMKRVHMARKRGERIQVTFDEKGQPEGKHGDELMSWIGTCSLASTPIQLIN</sequence>
<protein>
    <submittedName>
        <fullName evidence="1">Uncharacterized protein</fullName>
    </submittedName>
</protein>
<dbReference type="AlphaFoldDB" id="A0AA88JI75"/>
<feature type="non-terminal residue" evidence="1">
    <location>
        <position position="63"/>
    </location>
</feature>
<accession>A0AA88JI75</accession>
<evidence type="ECO:0000313" key="2">
    <source>
        <dbReference type="Proteomes" id="UP001187192"/>
    </source>
</evidence>
<dbReference type="EMBL" id="BTGU01022038">
    <property type="protein sequence ID" value="GMN75305.1"/>
    <property type="molecule type" value="Genomic_DNA"/>
</dbReference>
<organism evidence="1 2">
    <name type="scientific">Ficus carica</name>
    <name type="common">Common fig</name>
    <dbReference type="NCBI Taxonomy" id="3494"/>
    <lineage>
        <taxon>Eukaryota</taxon>
        <taxon>Viridiplantae</taxon>
        <taxon>Streptophyta</taxon>
        <taxon>Embryophyta</taxon>
        <taxon>Tracheophyta</taxon>
        <taxon>Spermatophyta</taxon>
        <taxon>Magnoliopsida</taxon>
        <taxon>eudicotyledons</taxon>
        <taxon>Gunneridae</taxon>
        <taxon>Pentapetalae</taxon>
        <taxon>rosids</taxon>
        <taxon>fabids</taxon>
        <taxon>Rosales</taxon>
        <taxon>Moraceae</taxon>
        <taxon>Ficeae</taxon>
        <taxon>Ficus</taxon>
    </lineage>
</organism>
<reference evidence="1" key="1">
    <citation type="submission" date="2023-07" db="EMBL/GenBank/DDBJ databases">
        <title>draft genome sequence of fig (Ficus carica).</title>
        <authorList>
            <person name="Takahashi T."/>
            <person name="Nishimura K."/>
        </authorList>
    </citation>
    <scope>NUCLEOTIDE SEQUENCE</scope>
</reference>